<proteinExistence type="predicted"/>
<dbReference type="SUPFAM" id="SSF54427">
    <property type="entry name" value="NTF2-like"/>
    <property type="match status" value="1"/>
</dbReference>
<comment type="caution">
    <text evidence="2">The sequence shown here is derived from an EMBL/GenBank/DDBJ whole genome shotgun (WGS) entry which is preliminary data.</text>
</comment>
<dbReference type="InterPro" id="IPR032710">
    <property type="entry name" value="NTF2-like_dom_sf"/>
</dbReference>
<dbReference type="Pfam" id="PF14534">
    <property type="entry name" value="DUF4440"/>
    <property type="match status" value="1"/>
</dbReference>
<keyword evidence="3" id="KW-1185">Reference proteome</keyword>
<sequence>MEDKLKEHLHSLDKLLLQTDTRQSKEKLNELLADDFLEYGSSGRIFDKANILSRLPNEEDPEFSLMDFEARQLASKVVLTTYRVIRRQDMTHSLRSSIWQLNEGKWQMTFHQGTKTTSN</sequence>
<evidence type="ECO:0000313" key="3">
    <source>
        <dbReference type="Proteomes" id="UP000799092"/>
    </source>
</evidence>
<evidence type="ECO:0000313" key="2">
    <source>
        <dbReference type="EMBL" id="MRH43473.1"/>
    </source>
</evidence>
<dbReference type="AlphaFoldDB" id="A0A6A8DCR9"/>
<organism evidence="2 3">
    <name type="scientific">Aquibacillus halophilus</name>
    <dbReference type="NCBI Taxonomy" id="930132"/>
    <lineage>
        <taxon>Bacteria</taxon>
        <taxon>Bacillati</taxon>
        <taxon>Bacillota</taxon>
        <taxon>Bacilli</taxon>
        <taxon>Bacillales</taxon>
        <taxon>Bacillaceae</taxon>
        <taxon>Aquibacillus</taxon>
    </lineage>
</organism>
<dbReference type="RefSeq" id="WP_153737097.1">
    <property type="nucleotide sequence ID" value="NZ_WJNG01000009.1"/>
</dbReference>
<protein>
    <submittedName>
        <fullName evidence="2">DUF4440 domain-containing protein</fullName>
    </submittedName>
</protein>
<dbReference type="EMBL" id="WJNG01000009">
    <property type="protein sequence ID" value="MRH43473.1"/>
    <property type="molecule type" value="Genomic_DNA"/>
</dbReference>
<reference evidence="2" key="1">
    <citation type="submission" date="2019-11" db="EMBL/GenBank/DDBJ databases">
        <authorList>
            <person name="Li J."/>
        </authorList>
    </citation>
    <scope>NUCLEOTIDE SEQUENCE</scope>
    <source>
        <strain evidence="2">B6B</strain>
    </source>
</reference>
<gene>
    <name evidence="2" type="ORF">GH741_12370</name>
</gene>
<dbReference type="Proteomes" id="UP000799092">
    <property type="component" value="Unassembled WGS sequence"/>
</dbReference>
<evidence type="ECO:0000259" key="1">
    <source>
        <dbReference type="Pfam" id="PF14534"/>
    </source>
</evidence>
<dbReference type="InterPro" id="IPR027843">
    <property type="entry name" value="DUF4440"/>
</dbReference>
<dbReference type="Gene3D" id="3.10.450.50">
    <property type="match status" value="1"/>
</dbReference>
<feature type="domain" description="DUF4440" evidence="1">
    <location>
        <begin position="10"/>
        <end position="108"/>
    </location>
</feature>
<dbReference type="OrthoDB" id="121974at2"/>
<accession>A0A6A8DCR9</accession>
<name>A0A6A8DCR9_9BACI</name>